<protein>
    <recommendedName>
        <fullName evidence="2">Aminotransferase-like plant mobile domain-containing protein</fullName>
    </recommendedName>
</protein>
<proteinExistence type="predicted"/>
<organism evidence="3 4">
    <name type="scientific">Gossypium raimondii</name>
    <name type="common">Peruvian cotton</name>
    <name type="synonym">Gossypium klotzschianum subsp. raimondii</name>
    <dbReference type="NCBI Taxonomy" id="29730"/>
    <lineage>
        <taxon>Eukaryota</taxon>
        <taxon>Viridiplantae</taxon>
        <taxon>Streptophyta</taxon>
        <taxon>Embryophyta</taxon>
        <taxon>Tracheophyta</taxon>
        <taxon>Spermatophyta</taxon>
        <taxon>Magnoliopsida</taxon>
        <taxon>eudicotyledons</taxon>
        <taxon>Gunneridae</taxon>
        <taxon>Pentapetalae</taxon>
        <taxon>rosids</taxon>
        <taxon>malvids</taxon>
        <taxon>Malvales</taxon>
        <taxon>Malvaceae</taxon>
        <taxon>Malvoideae</taxon>
        <taxon>Gossypium</taxon>
    </lineage>
</organism>
<dbReference type="InterPro" id="IPR044824">
    <property type="entry name" value="MAIN-like"/>
</dbReference>
<evidence type="ECO:0000313" key="4">
    <source>
        <dbReference type="Proteomes" id="UP000593578"/>
    </source>
</evidence>
<sequence length="223" mass="26030">WNNPTRHNSIPTKLEGICLVLDQQTKAEFLWMPYADPRIQEYVSTKFLANHNIWNVKVPLIIFAIIEMHESNQVMRQFGCTLRIPPPPQELDDLHNTKLRERLKEDWPAFHKKHNNKSYLLLVSDRSRQRCCKRPRQGLISPRSRENFAGGTTSTPAPQEDPITVQPSALTTPYNYLTIVLQTPLASLFYRGESLSQSLTHTYDMYDRRLGSKRSQPRRKEMK</sequence>
<evidence type="ECO:0000259" key="2">
    <source>
        <dbReference type="Pfam" id="PF10536"/>
    </source>
</evidence>
<evidence type="ECO:0000313" key="3">
    <source>
        <dbReference type="EMBL" id="MBA0583697.1"/>
    </source>
</evidence>
<dbReference type="AlphaFoldDB" id="A0A7J8P370"/>
<dbReference type="PANTHER" id="PTHR46033">
    <property type="entry name" value="PROTEIN MAIN-LIKE 2"/>
    <property type="match status" value="1"/>
</dbReference>
<dbReference type="PANTHER" id="PTHR46033:SF8">
    <property type="entry name" value="PROTEIN MAINTENANCE OF MERISTEMS-LIKE"/>
    <property type="match status" value="1"/>
</dbReference>
<evidence type="ECO:0000256" key="1">
    <source>
        <dbReference type="SAM" id="MobiDB-lite"/>
    </source>
</evidence>
<dbReference type="EMBL" id="JABEZZ010000004">
    <property type="protein sequence ID" value="MBA0583697.1"/>
    <property type="molecule type" value="Genomic_DNA"/>
</dbReference>
<feature type="non-terminal residue" evidence="3">
    <location>
        <position position="1"/>
    </location>
</feature>
<comment type="caution">
    <text evidence="3">The sequence shown here is derived from an EMBL/GenBank/DDBJ whole genome shotgun (WGS) entry which is preliminary data.</text>
</comment>
<feature type="non-terminal residue" evidence="3">
    <location>
        <position position="223"/>
    </location>
</feature>
<dbReference type="Proteomes" id="UP000593578">
    <property type="component" value="Unassembled WGS sequence"/>
</dbReference>
<accession>A0A7J8P370</accession>
<feature type="domain" description="Aminotransferase-like plant mobile" evidence="2">
    <location>
        <begin position="4"/>
        <end position="116"/>
    </location>
</feature>
<dbReference type="InterPro" id="IPR019557">
    <property type="entry name" value="AminoTfrase-like_pln_mobile"/>
</dbReference>
<dbReference type="GO" id="GO:0010073">
    <property type="term" value="P:meristem maintenance"/>
    <property type="evidence" value="ECO:0007669"/>
    <property type="project" value="InterPro"/>
</dbReference>
<dbReference type="Pfam" id="PF10536">
    <property type="entry name" value="PMD"/>
    <property type="match status" value="1"/>
</dbReference>
<gene>
    <name evidence="3" type="ORF">Gorai_014544</name>
</gene>
<name>A0A7J8P370_GOSRA</name>
<feature type="region of interest" description="Disordered" evidence="1">
    <location>
        <begin position="136"/>
        <end position="166"/>
    </location>
</feature>
<reference evidence="3 4" key="1">
    <citation type="journal article" date="2019" name="Genome Biol. Evol.">
        <title>Insights into the evolution of the New World diploid cottons (Gossypium, subgenus Houzingenia) based on genome sequencing.</title>
        <authorList>
            <person name="Grover C.E."/>
            <person name="Arick M.A. 2nd"/>
            <person name="Thrash A."/>
            <person name="Conover J.L."/>
            <person name="Sanders W.S."/>
            <person name="Peterson D.G."/>
            <person name="Frelichowski J.E."/>
            <person name="Scheffler J.A."/>
            <person name="Scheffler B.E."/>
            <person name="Wendel J.F."/>
        </authorList>
    </citation>
    <scope>NUCLEOTIDE SEQUENCE [LARGE SCALE GENOMIC DNA]</scope>
    <source>
        <strain evidence="3">8</strain>
        <tissue evidence="3">Leaf</tissue>
    </source>
</reference>